<protein>
    <submittedName>
        <fullName evidence="6">MFS transporter</fullName>
    </submittedName>
</protein>
<keyword evidence="2 4" id="KW-1133">Transmembrane helix</keyword>
<feature type="transmembrane region" description="Helical" evidence="4">
    <location>
        <begin position="338"/>
        <end position="360"/>
    </location>
</feature>
<dbReference type="PANTHER" id="PTHR23521">
    <property type="entry name" value="TRANSPORTER MFS SUPERFAMILY"/>
    <property type="match status" value="1"/>
</dbReference>
<feature type="transmembrane region" description="Helical" evidence="4">
    <location>
        <begin position="7"/>
        <end position="34"/>
    </location>
</feature>
<dbReference type="InterPro" id="IPR036259">
    <property type="entry name" value="MFS_trans_sf"/>
</dbReference>
<evidence type="ECO:0000313" key="6">
    <source>
        <dbReference type="EMBL" id="MDT0606837.1"/>
    </source>
</evidence>
<comment type="caution">
    <text evidence="6">The sequence shown here is derived from an EMBL/GenBank/DDBJ whole genome shotgun (WGS) entry which is preliminary data.</text>
</comment>
<reference evidence="6 7" key="1">
    <citation type="submission" date="2023-09" db="EMBL/GenBank/DDBJ databases">
        <authorList>
            <person name="Rey-Velasco X."/>
        </authorList>
    </citation>
    <scope>NUCLEOTIDE SEQUENCE [LARGE SCALE GENOMIC DNA]</scope>
    <source>
        <strain evidence="6 7">F388</strain>
    </source>
</reference>
<feature type="transmembrane region" description="Helical" evidence="4">
    <location>
        <begin position="280"/>
        <end position="299"/>
    </location>
</feature>
<feature type="transmembrane region" description="Helical" evidence="4">
    <location>
        <begin position="366"/>
        <end position="385"/>
    </location>
</feature>
<evidence type="ECO:0000256" key="1">
    <source>
        <dbReference type="ARBA" id="ARBA00022692"/>
    </source>
</evidence>
<dbReference type="Pfam" id="PF07690">
    <property type="entry name" value="MFS_1"/>
    <property type="match status" value="1"/>
</dbReference>
<dbReference type="PROSITE" id="PS50850">
    <property type="entry name" value="MFS"/>
    <property type="match status" value="1"/>
</dbReference>
<dbReference type="Proteomes" id="UP001255246">
    <property type="component" value="Unassembled WGS sequence"/>
</dbReference>
<proteinExistence type="predicted"/>
<feature type="transmembrane region" description="Helical" evidence="4">
    <location>
        <begin position="75"/>
        <end position="92"/>
    </location>
</feature>
<keyword evidence="7" id="KW-1185">Reference proteome</keyword>
<feature type="domain" description="Major facilitator superfamily (MFS) profile" evidence="5">
    <location>
        <begin position="1"/>
        <end position="388"/>
    </location>
</feature>
<accession>A0ABU3A9F6</accession>
<evidence type="ECO:0000256" key="4">
    <source>
        <dbReference type="SAM" id="Phobius"/>
    </source>
</evidence>
<feature type="transmembrane region" description="Helical" evidence="4">
    <location>
        <begin position="305"/>
        <end position="326"/>
    </location>
</feature>
<dbReference type="SUPFAM" id="SSF103473">
    <property type="entry name" value="MFS general substrate transporter"/>
    <property type="match status" value="1"/>
</dbReference>
<organism evidence="6 7">
    <name type="scientific">Croceitalea rosinachiae</name>
    <dbReference type="NCBI Taxonomy" id="3075596"/>
    <lineage>
        <taxon>Bacteria</taxon>
        <taxon>Pseudomonadati</taxon>
        <taxon>Bacteroidota</taxon>
        <taxon>Flavobacteriia</taxon>
        <taxon>Flavobacteriales</taxon>
        <taxon>Flavobacteriaceae</taxon>
        <taxon>Croceitalea</taxon>
    </lineage>
</organism>
<keyword evidence="3 4" id="KW-0472">Membrane</keyword>
<evidence type="ECO:0000256" key="2">
    <source>
        <dbReference type="ARBA" id="ARBA00022989"/>
    </source>
</evidence>
<sequence>MQPPKHILPVIVVAQFFCTSLWFAGNGVLVSLIGHFNLGVNSFGNITSAVQFGFIMGTLLFAVLTLTDRFSPSKVFLWCAILGACFNLGIVWEGNNWTSILIFRFMTGFFLAGIYPVGMKIAADYFDKGLGKSLGYLVGALVLGTALPHFLKWLTALFLWQYVIYATSALAFFGGLLMVLLVPNGPYRKPSQHIDFTAFFSIFKKKDFRAAAFGYFGHMWELYTFWTFVPALLALHAEQQGHNLFRVSFWSFWVIAIGGLACILGGYIAQRNGTKRTASIFLFLSGCCCLLVPLVSLYATTPVFTLFLLFWGIVVIADSPLFSTLVAQSAPPELKGTALTIVNCIGFAITIISIQLMITLQGTNYSFWPFLLLALGPLFGLIALLKKP</sequence>
<feature type="transmembrane region" description="Helical" evidence="4">
    <location>
        <begin position="130"/>
        <end position="150"/>
    </location>
</feature>
<keyword evidence="1 4" id="KW-0812">Transmembrane</keyword>
<dbReference type="InterPro" id="IPR011701">
    <property type="entry name" value="MFS"/>
</dbReference>
<feature type="transmembrane region" description="Helical" evidence="4">
    <location>
        <begin position="98"/>
        <end position="118"/>
    </location>
</feature>
<evidence type="ECO:0000259" key="5">
    <source>
        <dbReference type="PROSITE" id="PS50850"/>
    </source>
</evidence>
<dbReference type="InterPro" id="IPR020846">
    <property type="entry name" value="MFS_dom"/>
</dbReference>
<feature type="transmembrane region" description="Helical" evidence="4">
    <location>
        <begin position="247"/>
        <end position="268"/>
    </location>
</feature>
<dbReference type="EMBL" id="JAVRHR010000001">
    <property type="protein sequence ID" value="MDT0606837.1"/>
    <property type="molecule type" value="Genomic_DNA"/>
</dbReference>
<evidence type="ECO:0000313" key="7">
    <source>
        <dbReference type="Proteomes" id="UP001255246"/>
    </source>
</evidence>
<dbReference type="RefSeq" id="WP_311350380.1">
    <property type="nucleotide sequence ID" value="NZ_JAVRHR010000001.1"/>
</dbReference>
<feature type="transmembrane region" description="Helical" evidence="4">
    <location>
        <begin position="212"/>
        <end position="235"/>
    </location>
</feature>
<feature type="transmembrane region" description="Helical" evidence="4">
    <location>
        <begin position="162"/>
        <end position="182"/>
    </location>
</feature>
<dbReference type="PANTHER" id="PTHR23521:SF3">
    <property type="entry name" value="MFS TRANSPORTER"/>
    <property type="match status" value="1"/>
</dbReference>
<dbReference type="Gene3D" id="1.20.1250.20">
    <property type="entry name" value="MFS general substrate transporter like domains"/>
    <property type="match status" value="1"/>
</dbReference>
<evidence type="ECO:0000256" key="3">
    <source>
        <dbReference type="ARBA" id="ARBA00023136"/>
    </source>
</evidence>
<feature type="transmembrane region" description="Helical" evidence="4">
    <location>
        <begin position="46"/>
        <end position="66"/>
    </location>
</feature>
<gene>
    <name evidence="6" type="ORF">RM706_07340</name>
</gene>
<name>A0ABU3A9F6_9FLAO</name>